<accession>A0AAV8QVY7</accession>
<dbReference type="AlphaFoldDB" id="A0AAV8QVY7"/>
<dbReference type="Proteomes" id="UP001222027">
    <property type="component" value="Unassembled WGS sequence"/>
</dbReference>
<gene>
    <name evidence="1" type="ORF">OPV22_023121</name>
</gene>
<evidence type="ECO:0000313" key="2">
    <source>
        <dbReference type="Proteomes" id="UP001222027"/>
    </source>
</evidence>
<evidence type="ECO:0000313" key="1">
    <source>
        <dbReference type="EMBL" id="KAJ8479394.1"/>
    </source>
</evidence>
<organism evidence="1 2">
    <name type="scientific">Ensete ventricosum</name>
    <name type="common">Abyssinian banana</name>
    <name type="synonym">Musa ensete</name>
    <dbReference type="NCBI Taxonomy" id="4639"/>
    <lineage>
        <taxon>Eukaryota</taxon>
        <taxon>Viridiplantae</taxon>
        <taxon>Streptophyta</taxon>
        <taxon>Embryophyta</taxon>
        <taxon>Tracheophyta</taxon>
        <taxon>Spermatophyta</taxon>
        <taxon>Magnoliopsida</taxon>
        <taxon>Liliopsida</taxon>
        <taxon>Zingiberales</taxon>
        <taxon>Musaceae</taxon>
        <taxon>Ensete</taxon>
    </lineage>
</organism>
<sequence>MPCFPVVRYPLNLTQSPGQGPTQTPPLPPIEEEEEELRLERVTTVSGFRWRLWKKGSVVLVSDKEQGIQQCGLLQKKGVVAEQDMFKNLMHGLLWCDHARTRGYVIRGGHPSKGTLELGGGSKLCNWPQVDLNHCCLPTMTFSLVAADDFRCGHKKKQLGLEQKHFDQMSVFYAYE</sequence>
<proteinExistence type="predicted"/>
<dbReference type="EMBL" id="JAQQAF010000006">
    <property type="protein sequence ID" value="KAJ8479394.1"/>
    <property type="molecule type" value="Genomic_DNA"/>
</dbReference>
<keyword evidence="2" id="KW-1185">Reference proteome</keyword>
<comment type="caution">
    <text evidence="1">The sequence shown here is derived from an EMBL/GenBank/DDBJ whole genome shotgun (WGS) entry which is preliminary data.</text>
</comment>
<name>A0AAV8QVY7_ENSVE</name>
<protein>
    <submittedName>
        <fullName evidence="1">Uncharacterized protein</fullName>
    </submittedName>
</protein>
<reference evidence="1 2" key="1">
    <citation type="submission" date="2022-12" db="EMBL/GenBank/DDBJ databases">
        <title>Chromosome-scale assembly of the Ensete ventricosum genome.</title>
        <authorList>
            <person name="Dussert Y."/>
            <person name="Stocks J."/>
            <person name="Wendawek A."/>
            <person name="Woldeyes F."/>
            <person name="Nichols R.A."/>
            <person name="Borrell J.S."/>
        </authorList>
    </citation>
    <scope>NUCLEOTIDE SEQUENCE [LARGE SCALE GENOMIC DNA]</scope>
    <source>
        <strain evidence="2">cv. Maze</strain>
        <tissue evidence="1">Seeds</tissue>
    </source>
</reference>